<dbReference type="InterPro" id="IPR029062">
    <property type="entry name" value="Class_I_gatase-like"/>
</dbReference>
<comment type="caution">
    <text evidence="1">The sequence shown here is derived from an EMBL/GenBank/DDBJ whole genome shotgun (WGS) entry which is preliminary data.</text>
</comment>
<dbReference type="Proteomes" id="UP000635606">
    <property type="component" value="Unassembled WGS sequence"/>
</dbReference>
<protein>
    <submittedName>
        <fullName evidence="1">Uncharacterized protein</fullName>
    </submittedName>
</protein>
<sequence>MAEAHMDYYSVISRFDPQRHEFYRYEFRWPARLYHTVRLLIVAHGRPELGRVLEAVTTELPYHISIDITTARHASSRGPAGTDLTGFRFTTPDLVDYDQVWLVTTGGAPDLAPGELTALWAFMQGGGGVFATGDGAGLYRRIPRVRGMRNWSRSSGAGAVPNSPVVVKPVHQPVGWPTLGRPDSAPHPVMCGRDGPITVLPQPSTRGRVEPAAAIDLTAGVDVEGTVVEEFPDDTAPTVIAVGAGADDDDEFNLVSAYDGHRAGVGRIVVDATGHHVFAATVEQLAGPHDAVRAVISANGTPSVEQVSLADHWRQIKDYFQNVAIWLGRAGSHDRVRRLGLLLAANHVDALMTWQPQPIDDPARRLPYLRELGTRAQDALHRFAPQRQRIDVTADLLHQLRMDDLATRWRLRLVDYRLVEQVALGGAVDALHRAVSERDYADLPGVRLDAIVRGGAAAALGELTAELRAAVDMLGTLLVKGDEPPDPRHVVHSGHCVG</sequence>
<organism evidence="1 2">
    <name type="scientific">Virgisporangium ochraceum</name>
    <dbReference type="NCBI Taxonomy" id="65505"/>
    <lineage>
        <taxon>Bacteria</taxon>
        <taxon>Bacillati</taxon>
        <taxon>Actinomycetota</taxon>
        <taxon>Actinomycetes</taxon>
        <taxon>Micromonosporales</taxon>
        <taxon>Micromonosporaceae</taxon>
        <taxon>Virgisporangium</taxon>
    </lineage>
</organism>
<proteinExistence type="predicted"/>
<dbReference type="AlphaFoldDB" id="A0A8J3ZZ36"/>
<dbReference type="SUPFAM" id="SSF52317">
    <property type="entry name" value="Class I glutamine amidotransferase-like"/>
    <property type="match status" value="1"/>
</dbReference>
<evidence type="ECO:0000313" key="2">
    <source>
        <dbReference type="Proteomes" id="UP000635606"/>
    </source>
</evidence>
<gene>
    <name evidence="1" type="ORF">Voc01_049130</name>
</gene>
<accession>A0A8J3ZZ36</accession>
<reference evidence="1" key="1">
    <citation type="submission" date="2021-01" db="EMBL/GenBank/DDBJ databases">
        <title>Whole genome shotgun sequence of Virgisporangium ochraceum NBRC 16418.</title>
        <authorList>
            <person name="Komaki H."/>
            <person name="Tamura T."/>
        </authorList>
    </citation>
    <scope>NUCLEOTIDE SEQUENCE</scope>
    <source>
        <strain evidence="1">NBRC 16418</strain>
    </source>
</reference>
<name>A0A8J3ZZ36_9ACTN</name>
<dbReference type="EMBL" id="BOPH01000072">
    <property type="protein sequence ID" value="GIJ69996.1"/>
    <property type="molecule type" value="Genomic_DNA"/>
</dbReference>
<keyword evidence="2" id="KW-1185">Reference proteome</keyword>
<evidence type="ECO:0000313" key="1">
    <source>
        <dbReference type="EMBL" id="GIJ69996.1"/>
    </source>
</evidence>